<dbReference type="Pfam" id="PF11924">
    <property type="entry name" value="IAT_beta"/>
    <property type="match status" value="1"/>
</dbReference>
<gene>
    <name evidence="3" type="ORF">SGF_02583</name>
</gene>
<dbReference type="AlphaFoldDB" id="A0A6N3QNS0"/>
<dbReference type="PRINTS" id="PR01369">
    <property type="entry name" value="INTIMIN"/>
</dbReference>
<comment type="caution">
    <text evidence="3">The sequence shown here is derived from an EMBL/GenBank/DDBJ whole genome shotgun (WGS) entry which is preliminary data.</text>
</comment>
<dbReference type="GO" id="GO:0009279">
    <property type="term" value="C:cell outer membrane"/>
    <property type="evidence" value="ECO:0007669"/>
    <property type="project" value="TreeGrafter"/>
</dbReference>
<evidence type="ECO:0000313" key="3">
    <source>
        <dbReference type="EMBL" id="EFW60012.1"/>
    </source>
</evidence>
<dbReference type="Proteomes" id="UP000003302">
    <property type="component" value="Unassembled WGS sequence"/>
</dbReference>
<reference evidence="3 4" key="1">
    <citation type="submission" date="2011-01" db="EMBL/GenBank/DDBJ databases">
        <title>Shigella flexneri CDC 796-83 whole genome shotgun sequencing project.</title>
        <authorList>
            <person name="Mane S.P."/>
            <person name="Sobral B.W."/>
            <person name="Cebula T."/>
            <person name="Chertkov O."/>
            <person name="Munk A.C."/>
            <person name="Tapia R."/>
            <person name="Green L."/>
            <person name="Rogers Y."/>
            <person name="Detter J.C."/>
            <person name="Bruce D."/>
            <person name="Brettin T.S."/>
        </authorList>
    </citation>
    <scope>NUCLEOTIDE SEQUENCE [LARGE SCALE GENOMIC DNA]</scope>
    <source>
        <strain evidence="3 4">CDC 796-83</strain>
    </source>
</reference>
<comment type="similarity">
    <text evidence="1">Belongs to the intimin/invasin family.</text>
</comment>
<dbReference type="GO" id="GO:0007155">
    <property type="term" value="P:cell adhesion"/>
    <property type="evidence" value="ECO:0007669"/>
    <property type="project" value="InterPro"/>
</dbReference>
<evidence type="ECO:0000313" key="4">
    <source>
        <dbReference type="Proteomes" id="UP000003302"/>
    </source>
</evidence>
<sequence>MGGVNTFIDHDLSRSHTRIGVGAEYWRDYLKLSANGYIRASGWKKSPDIEDYQERPANGWDIRAEGYLPA</sequence>
<dbReference type="EMBL" id="AERO01000107">
    <property type="protein sequence ID" value="EFW60012.1"/>
    <property type="molecule type" value="Genomic_DNA"/>
</dbReference>
<dbReference type="SMR" id="A0A6N3QNS0"/>
<dbReference type="InterPro" id="IPR024519">
    <property type="entry name" value="IAT_beta"/>
</dbReference>
<dbReference type="PANTHER" id="PTHR39576">
    <property type="entry name" value="ATTACHING AND EFFACING PROTEIN HOMOLOG-RELATED-RELATED"/>
    <property type="match status" value="1"/>
</dbReference>
<dbReference type="InterPro" id="IPR003535">
    <property type="entry name" value="Intimin/invasin_bac"/>
</dbReference>
<feature type="domain" description="Inverse autotransporter beta-domain" evidence="2">
    <location>
        <begin position="1"/>
        <end position="70"/>
    </location>
</feature>
<name>A0A6N3QNS0_SHIFL</name>
<evidence type="ECO:0000259" key="2">
    <source>
        <dbReference type="Pfam" id="PF11924"/>
    </source>
</evidence>
<protein>
    <submittedName>
        <fullName evidence="3">Bacterial Ig-like domain protein</fullName>
    </submittedName>
</protein>
<dbReference type="PANTHER" id="PTHR39576:SF2">
    <property type="entry name" value="ATTACHING AND EFFACING PROTEIN HOMOLOG-RELATED"/>
    <property type="match status" value="1"/>
</dbReference>
<proteinExistence type="inferred from homology"/>
<accession>A0A6N3QNS0</accession>
<dbReference type="Gene3D" id="2.40.160.160">
    <property type="entry name" value="Inverse autotransporter, beta-domain"/>
    <property type="match status" value="1"/>
</dbReference>
<evidence type="ECO:0000256" key="1">
    <source>
        <dbReference type="ARBA" id="ARBA00010116"/>
    </source>
</evidence>
<organism evidence="3 4">
    <name type="scientific">Shigella flexneri CDC 796-83</name>
    <dbReference type="NCBI Taxonomy" id="945360"/>
    <lineage>
        <taxon>Bacteria</taxon>
        <taxon>Pseudomonadati</taxon>
        <taxon>Pseudomonadota</taxon>
        <taxon>Gammaproteobacteria</taxon>
        <taxon>Enterobacterales</taxon>
        <taxon>Enterobacteriaceae</taxon>
        <taxon>Shigella</taxon>
    </lineage>
</organism>
<dbReference type="InterPro" id="IPR038177">
    <property type="entry name" value="IAT_beta_sf"/>
</dbReference>
<dbReference type="InterPro" id="IPR051715">
    <property type="entry name" value="Intimin-Invasin_domain"/>
</dbReference>